<dbReference type="PATRIC" id="fig|317.174.peg.1686"/>
<accession>A0A085VAF2</accession>
<dbReference type="EMBL" id="JPQT01000097">
    <property type="protein sequence ID" value="KFE52415.1"/>
    <property type="molecule type" value="Genomic_DNA"/>
</dbReference>
<evidence type="ECO:0000313" key="2">
    <source>
        <dbReference type="Proteomes" id="UP000028643"/>
    </source>
</evidence>
<gene>
    <name evidence="1" type="ORF">IV02_08255</name>
</gene>
<protein>
    <submittedName>
        <fullName evidence="1">Uncharacterized protein</fullName>
    </submittedName>
</protein>
<name>A0A085VAF2_PSESX</name>
<proteinExistence type="predicted"/>
<dbReference type="Proteomes" id="UP000028643">
    <property type="component" value="Unassembled WGS sequence"/>
</dbReference>
<sequence>MLRRRRVKPPLELISVRLRRASCFCPARLDVIPAIVQAERAGEAEGVRMEARRAETSAFTPRLGLRQPTLEGARPVIVISTHALGACVPSLNDENFLASSLLLIEPSANTGITRTVSRCGPIYSEERS</sequence>
<evidence type="ECO:0000313" key="1">
    <source>
        <dbReference type="EMBL" id="KFE52415.1"/>
    </source>
</evidence>
<comment type="caution">
    <text evidence="1">The sequence shown here is derived from an EMBL/GenBank/DDBJ whole genome shotgun (WGS) entry which is preliminary data.</text>
</comment>
<reference evidence="1 2" key="1">
    <citation type="submission" date="2014-07" db="EMBL/GenBank/DDBJ databases">
        <title>Draft Genome Sequences of Environmental Pseudomonas syringae strains.</title>
        <authorList>
            <person name="Baltrus D.A."/>
            <person name="Berge O."/>
            <person name="Morris C."/>
        </authorList>
    </citation>
    <scope>NUCLEOTIDE SEQUENCE [LARGE SCALE GENOMIC DNA]</scope>
    <source>
        <strain evidence="1 2">CEB003</strain>
    </source>
</reference>
<dbReference type="AlphaFoldDB" id="A0A085VAF2"/>
<organism evidence="1 2">
    <name type="scientific">Pseudomonas syringae</name>
    <dbReference type="NCBI Taxonomy" id="317"/>
    <lineage>
        <taxon>Bacteria</taxon>
        <taxon>Pseudomonadati</taxon>
        <taxon>Pseudomonadota</taxon>
        <taxon>Gammaproteobacteria</taxon>
        <taxon>Pseudomonadales</taxon>
        <taxon>Pseudomonadaceae</taxon>
        <taxon>Pseudomonas</taxon>
    </lineage>
</organism>